<dbReference type="Gene3D" id="1.20.1560.10">
    <property type="entry name" value="ABC transporter type 1, transmembrane domain"/>
    <property type="match status" value="1"/>
</dbReference>
<dbReference type="GO" id="GO:0005886">
    <property type="term" value="C:plasma membrane"/>
    <property type="evidence" value="ECO:0007669"/>
    <property type="project" value="UniProtKB-SubCell"/>
</dbReference>
<dbReference type="EMBL" id="QRDW01000015">
    <property type="protein sequence ID" value="RED44303.1"/>
    <property type="molecule type" value="Genomic_DNA"/>
</dbReference>
<dbReference type="GO" id="GO:0034040">
    <property type="term" value="F:ATPase-coupled lipid transmembrane transporter activity"/>
    <property type="evidence" value="ECO:0007669"/>
    <property type="project" value="TreeGrafter"/>
</dbReference>
<keyword evidence="8 9" id="KW-0472">Membrane</keyword>
<reference evidence="12 13" key="1">
    <citation type="submission" date="2018-07" db="EMBL/GenBank/DDBJ databases">
        <title>Genomic Encyclopedia of Type Strains, Phase III (KMG-III): the genomes of soil and plant-associated and newly described type strains.</title>
        <authorList>
            <person name="Whitman W."/>
        </authorList>
    </citation>
    <scope>NUCLEOTIDE SEQUENCE [LARGE SCALE GENOMIC DNA]</scope>
    <source>
        <strain evidence="12 13">CECT 8488</strain>
    </source>
</reference>
<sequence>MISFVLRYFFSERFEWVFYRSLPYLMAFKGTVISLVFIGLAIVAFDIVSAGVVAVLAIAPNDGATQIPIPLLAEVTIPRDLVGADNLLLVSIGLIVLLQILREGMLYLSQYLPAKLAAVIEYELKKKLTENLVSDDHESIKSAKKNDLILQIMNYSSSFSNFISEVVLTFNVLVVAVLYIFTLFILEPYPFLVVSLVVGIVLFLTNKLVTVQEEIGGKLRQTNLTYHDRLHDVVYGLVEVIMNNRQATFLERQDQLAGNIRRDRLWLALVSSSVSPLQRGLGLLMIGGILILLDVLTPPNESLLTIERSLLVLFLVVRLYGPISQFNVNRSSLLNKVVGAQALLEFMDKRDVAKAGPHEPALQEKKCTYREETDVIQLNGVTCGYGAEGAPILHDVNISLRPNTVTALVGPSGAGKSTVIKLLTRFLDPAKGTITVSGRDIMEFPLEQWRLTISMIQQHGHIFYGTIAENISMFDSGIPRSRIVQAAENSGISDYIDNLPEGYDTVVGGKDIALSGGQRQKILIARALVRRPKLLILDEATSAQDALSENEILQRLKENYSDLAILVIAHRFSAIRDAREIYVLENGRVVENGSWNDLMKRGGLFREMAELQSLEKAENSRKPAARSDS</sequence>
<evidence type="ECO:0000256" key="9">
    <source>
        <dbReference type="SAM" id="Phobius"/>
    </source>
</evidence>
<dbReference type="PANTHER" id="PTHR24221">
    <property type="entry name" value="ATP-BINDING CASSETTE SUB-FAMILY B"/>
    <property type="match status" value="1"/>
</dbReference>
<dbReference type="GO" id="GO:0140359">
    <property type="term" value="F:ABC-type transporter activity"/>
    <property type="evidence" value="ECO:0007669"/>
    <property type="project" value="InterPro"/>
</dbReference>
<protein>
    <submittedName>
        <fullName evidence="12">ABC-type multidrug transport system fused ATPase/permease subunit</fullName>
    </submittedName>
</protein>
<dbReference type="OrthoDB" id="5288404at2"/>
<keyword evidence="5" id="KW-0547">Nucleotide-binding</keyword>
<evidence type="ECO:0000256" key="5">
    <source>
        <dbReference type="ARBA" id="ARBA00022741"/>
    </source>
</evidence>
<keyword evidence="4 9" id="KW-0812">Transmembrane</keyword>
<dbReference type="GO" id="GO:0016887">
    <property type="term" value="F:ATP hydrolysis activity"/>
    <property type="evidence" value="ECO:0007669"/>
    <property type="project" value="InterPro"/>
</dbReference>
<dbReference type="SUPFAM" id="SSF52540">
    <property type="entry name" value="P-loop containing nucleoside triphosphate hydrolases"/>
    <property type="match status" value="1"/>
</dbReference>
<dbReference type="Gene3D" id="3.40.50.300">
    <property type="entry name" value="P-loop containing nucleotide triphosphate hydrolases"/>
    <property type="match status" value="1"/>
</dbReference>
<evidence type="ECO:0000256" key="6">
    <source>
        <dbReference type="ARBA" id="ARBA00022840"/>
    </source>
</evidence>
<comment type="subcellular location">
    <subcellularLocation>
        <location evidence="1">Cell membrane</location>
        <topology evidence="1">Multi-pass membrane protein</topology>
    </subcellularLocation>
</comment>
<name>A0A3D9H467_9PROT</name>
<feature type="transmembrane region" description="Helical" evidence="9">
    <location>
        <begin position="81"/>
        <end position="101"/>
    </location>
</feature>
<dbReference type="InterPro" id="IPR036640">
    <property type="entry name" value="ABC1_TM_sf"/>
</dbReference>
<evidence type="ECO:0000256" key="2">
    <source>
        <dbReference type="ARBA" id="ARBA00022448"/>
    </source>
</evidence>
<keyword evidence="6" id="KW-0067">ATP-binding</keyword>
<dbReference type="AlphaFoldDB" id="A0A3D9H467"/>
<dbReference type="SMART" id="SM00382">
    <property type="entry name" value="AAA"/>
    <property type="match status" value="1"/>
</dbReference>
<feature type="transmembrane region" description="Helical" evidence="9">
    <location>
        <begin position="280"/>
        <end position="297"/>
    </location>
</feature>
<evidence type="ECO:0000313" key="12">
    <source>
        <dbReference type="EMBL" id="RED44303.1"/>
    </source>
</evidence>
<evidence type="ECO:0000256" key="1">
    <source>
        <dbReference type="ARBA" id="ARBA00004651"/>
    </source>
</evidence>
<evidence type="ECO:0000259" key="10">
    <source>
        <dbReference type="PROSITE" id="PS50893"/>
    </source>
</evidence>
<dbReference type="Proteomes" id="UP000256845">
    <property type="component" value="Unassembled WGS sequence"/>
</dbReference>
<organism evidence="12 13">
    <name type="scientific">Aestuariispira insulae</name>
    <dbReference type="NCBI Taxonomy" id="1461337"/>
    <lineage>
        <taxon>Bacteria</taxon>
        <taxon>Pseudomonadati</taxon>
        <taxon>Pseudomonadota</taxon>
        <taxon>Alphaproteobacteria</taxon>
        <taxon>Rhodospirillales</taxon>
        <taxon>Kiloniellaceae</taxon>
        <taxon>Aestuariispira</taxon>
    </lineage>
</organism>
<keyword evidence="13" id="KW-1185">Reference proteome</keyword>
<dbReference type="InterPro" id="IPR003439">
    <property type="entry name" value="ABC_transporter-like_ATP-bd"/>
</dbReference>
<gene>
    <name evidence="12" type="ORF">DFP90_11556</name>
</gene>
<dbReference type="SUPFAM" id="SSF90123">
    <property type="entry name" value="ABC transporter transmembrane region"/>
    <property type="match status" value="1"/>
</dbReference>
<feature type="transmembrane region" description="Helical" evidence="9">
    <location>
        <begin position="32"/>
        <end position="61"/>
    </location>
</feature>
<feature type="domain" description="ABC transmembrane type-1" evidence="11">
    <location>
        <begin position="32"/>
        <end position="335"/>
    </location>
</feature>
<dbReference type="PANTHER" id="PTHR24221:SF654">
    <property type="entry name" value="ATP-BINDING CASSETTE SUB-FAMILY B MEMBER 6"/>
    <property type="match status" value="1"/>
</dbReference>
<dbReference type="InterPro" id="IPR003593">
    <property type="entry name" value="AAA+_ATPase"/>
</dbReference>
<dbReference type="Pfam" id="PF00005">
    <property type="entry name" value="ABC_tran"/>
    <property type="match status" value="1"/>
</dbReference>
<proteinExistence type="predicted"/>
<dbReference type="FunFam" id="3.40.50.300:FF:000221">
    <property type="entry name" value="Multidrug ABC transporter ATP-binding protein"/>
    <property type="match status" value="1"/>
</dbReference>
<dbReference type="InterPro" id="IPR027417">
    <property type="entry name" value="P-loop_NTPase"/>
</dbReference>
<evidence type="ECO:0000256" key="8">
    <source>
        <dbReference type="ARBA" id="ARBA00023136"/>
    </source>
</evidence>
<feature type="domain" description="ABC transporter" evidence="10">
    <location>
        <begin position="376"/>
        <end position="611"/>
    </location>
</feature>
<dbReference type="GO" id="GO:0005524">
    <property type="term" value="F:ATP binding"/>
    <property type="evidence" value="ECO:0007669"/>
    <property type="project" value="UniProtKB-KW"/>
</dbReference>
<evidence type="ECO:0000256" key="4">
    <source>
        <dbReference type="ARBA" id="ARBA00022692"/>
    </source>
</evidence>
<dbReference type="InterPro" id="IPR011527">
    <property type="entry name" value="ABC1_TM_dom"/>
</dbReference>
<dbReference type="PROSITE" id="PS50929">
    <property type="entry name" value="ABC_TM1F"/>
    <property type="match status" value="1"/>
</dbReference>
<dbReference type="PROSITE" id="PS50893">
    <property type="entry name" value="ABC_TRANSPORTER_2"/>
    <property type="match status" value="1"/>
</dbReference>
<evidence type="ECO:0000256" key="7">
    <source>
        <dbReference type="ARBA" id="ARBA00022989"/>
    </source>
</evidence>
<feature type="transmembrane region" description="Helical" evidence="9">
    <location>
        <begin position="191"/>
        <end position="210"/>
    </location>
</feature>
<feature type="transmembrane region" description="Helical" evidence="9">
    <location>
        <begin position="162"/>
        <end position="185"/>
    </location>
</feature>
<dbReference type="RefSeq" id="WP_115939159.1">
    <property type="nucleotide sequence ID" value="NZ_QRDW01000015.1"/>
</dbReference>
<evidence type="ECO:0000259" key="11">
    <source>
        <dbReference type="PROSITE" id="PS50929"/>
    </source>
</evidence>
<keyword evidence="3" id="KW-1003">Cell membrane</keyword>
<evidence type="ECO:0000256" key="3">
    <source>
        <dbReference type="ARBA" id="ARBA00022475"/>
    </source>
</evidence>
<evidence type="ECO:0000313" key="13">
    <source>
        <dbReference type="Proteomes" id="UP000256845"/>
    </source>
</evidence>
<keyword evidence="2" id="KW-0813">Transport</keyword>
<comment type="caution">
    <text evidence="12">The sequence shown here is derived from an EMBL/GenBank/DDBJ whole genome shotgun (WGS) entry which is preliminary data.</text>
</comment>
<keyword evidence="7 9" id="KW-1133">Transmembrane helix</keyword>
<dbReference type="InterPro" id="IPR039421">
    <property type="entry name" value="Type_1_exporter"/>
</dbReference>
<dbReference type="PROSITE" id="PS00211">
    <property type="entry name" value="ABC_TRANSPORTER_1"/>
    <property type="match status" value="1"/>
</dbReference>
<accession>A0A3D9H467</accession>
<dbReference type="InterPro" id="IPR017871">
    <property type="entry name" value="ABC_transporter-like_CS"/>
</dbReference>